<sequence>MGPTRKRDLMAAVIAAAVVGYPLVIALFRWFPQITVWTGLSLLGVAIAEALWARYVRTKIGDGEIGDGPGRLHPLAVARSLMVAKASAWVGALVLGWWIGVLVYLLPRRSWQRVAVEDTTGTVVAAGSALALVVAALWLQHCCKSPPDPTEGGEGPKPNRLLAIARRRCWRPRRIG</sequence>
<feature type="transmembrane region" description="Helical" evidence="1">
    <location>
        <begin position="88"/>
        <end position="107"/>
    </location>
</feature>
<dbReference type="EMBL" id="AP023343">
    <property type="protein sequence ID" value="BCI84985.1"/>
    <property type="molecule type" value="Genomic_DNA"/>
</dbReference>
<protein>
    <submittedName>
        <fullName evidence="2">Membrane protein</fullName>
    </submittedName>
</protein>
<dbReference type="Pfam" id="PF11377">
    <property type="entry name" value="DUF3180"/>
    <property type="match status" value="1"/>
</dbReference>
<dbReference type="InterPro" id="IPR021517">
    <property type="entry name" value="DUF3180"/>
</dbReference>
<name>A0A7G1I541_MYCKA</name>
<evidence type="ECO:0000256" key="1">
    <source>
        <dbReference type="SAM" id="Phobius"/>
    </source>
</evidence>
<keyword evidence="1" id="KW-1133">Transmembrane helix</keyword>
<gene>
    <name evidence="2" type="ORF">NIIDMKKI_01910</name>
</gene>
<keyword evidence="1" id="KW-0472">Membrane</keyword>
<keyword evidence="3" id="KW-1185">Reference proteome</keyword>
<feature type="transmembrane region" description="Helical" evidence="1">
    <location>
        <begin position="34"/>
        <end position="52"/>
    </location>
</feature>
<accession>A0A7G1I541</accession>
<dbReference type="AlphaFoldDB" id="A0A7G1I541"/>
<keyword evidence="1" id="KW-0812">Transmembrane</keyword>
<feature type="transmembrane region" description="Helical" evidence="1">
    <location>
        <begin position="9"/>
        <end position="28"/>
    </location>
</feature>
<feature type="transmembrane region" description="Helical" evidence="1">
    <location>
        <begin position="119"/>
        <end position="139"/>
    </location>
</feature>
<reference evidence="2 3" key="1">
    <citation type="submission" date="2020-07" db="EMBL/GenBank/DDBJ databases">
        <title>Mycobacterium kansasii (former subtype) with zoonotic potential isolated from diseased indoor pet cat, Japan.</title>
        <authorList>
            <person name="Fukano H."/>
            <person name="Terazono T."/>
            <person name="Hoshino Y."/>
        </authorList>
    </citation>
    <scope>NUCLEOTIDE SEQUENCE [LARGE SCALE GENOMIC DNA]</scope>
    <source>
        <strain evidence="2 3">Kuro-I</strain>
    </source>
</reference>
<organism evidence="2 3">
    <name type="scientific">Mycobacterium kansasii</name>
    <dbReference type="NCBI Taxonomy" id="1768"/>
    <lineage>
        <taxon>Bacteria</taxon>
        <taxon>Bacillati</taxon>
        <taxon>Actinomycetota</taxon>
        <taxon>Actinomycetes</taxon>
        <taxon>Mycobacteriales</taxon>
        <taxon>Mycobacteriaceae</taxon>
        <taxon>Mycobacterium</taxon>
    </lineage>
</organism>
<evidence type="ECO:0000313" key="3">
    <source>
        <dbReference type="Proteomes" id="UP000516380"/>
    </source>
</evidence>
<evidence type="ECO:0000313" key="2">
    <source>
        <dbReference type="EMBL" id="BCI84985.1"/>
    </source>
</evidence>
<dbReference type="Proteomes" id="UP000516380">
    <property type="component" value="Chromosome"/>
</dbReference>
<proteinExistence type="predicted"/>